<name>A0ABU0H998_9HYPH</name>
<organism evidence="8 9">
    <name type="scientific">Kaistia dalseonensis</name>
    <dbReference type="NCBI Taxonomy" id="410840"/>
    <lineage>
        <taxon>Bacteria</taxon>
        <taxon>Pseudomonadati</taxon>
        <taxon>Pseudomonadota</taxon>
        <taxon>Alphaproteobacteria</taxon>
        <taxon>Hyphomicrobiales</taxon>
        <taxon>Kaistiaceae</taxon>
        <taxon>Kaistia</taxon>
    </lineage>
</organism>
<comment type="caution">
    <text evidence="8">The sequence shown here is derived from an EMBL/GenBank/DDBJ whole genome shotgun (WGS) entry which is preliminary data.</text>
</comment>
<dbReference type="InterPro" id="IPR036390">
    <property type="entry name" value="WH_DNA-bd_sf"/>
</dbReference>
<keyword evidence="8" id="KW-0670">Pyruvate</keyword>
<evidence type="ECO:0000256" key="2">
    <source>
        <dbReference type="ARBA" id="ARBA00023015"/>
    </source>
</evidence>
<evidence type="ECO:0000313" key="9">
    <source>
        <dbReference type="Proteomes" id="UP001241603"/>
    </source>
</evidence>
<keyword evidence="2" id="KW-0805">Transcription regulation</keyword>
<comment type="function">
    <text evidence="5">Transcriptional repressor for the pyruvate dehydrogenase complex genes aceEF and lpd.</text>
</comment>
<evidence type="ECO:0000256" key="4">
    <source>
        <dbReference type="ARBA" id="ARBA00023163"/>
    </source>
</evidence>
<sequence>MVFQPVPSRATADEVARQIEMLVLEGVLHPGDRLPGERELATLLDVSRPILRDGLKALEARGLIESRHGGGTYVAAIEGSVFAAPIVDLIAHSPKASGDYLEFRREIDATAAAMAAARATEADRTIITRIFETMEAEHDKADFRREAALDVEFHQAIGEATHNIVMIHVLRACYRLLADGVFYNRSRLYGHAGSRDRLLAQHRAIRDAIVAGDADAAGKAATAHIAYVEAALREGAEAGARQEIASLRLMQFEERASARRGGRKAEATKLES</sequence>
<keyword evidence="1" id="KW-0678">Repressor</keyword>
<proteinExistence type="predicted"/>
<keyword evidence="3" id="KW-0238">DNA-binding</keyword>
<dbReference type="SMART" id="SM00345">
    <property type="entry name" value="HTH_GNTR"/>
    <property type="match status" value="1"/>
</dbReference>
<dbReference type="CDD" id="cd07377">
    <property type="entry name" value="WHTH_GntR"/>
    <property type="match status" value="1"/>
</dbReference>
<dbReference type="PRINTS" id="PR00035">
    <property type="entry name" value="HTHGNTR"/>
</dbReference>
<dbReference type="Proteomes" id="UP001241603">
    <property type="component" value="Unassembled WGS sequence"/>
</dbReference>
<keyword evidence="9" id="KW-1185">Reference proteome</keyword>
<dbReference type="InterPro" id="IPR000524">
    <property type="entry name" value="Tscrpt_reg_HTH_GntR"/>
</dbReference>
<dbReference type="SUPFAM" id="SSF46785">
    <property type="entry name" value="Winged helix' DNA-binding domain"/>
    <property type="match status" value="1"/>
</dbReference>
<dbReference type="PROSITE" id="PS50949">
    <property type="entry name" value="HTH_GNTR"/>
    <property type="match status" value="1"/>
</dbReference>
<dbReference type="Gene3D" id="1.10.10.10">
    <property type="entry name" value="Winged helix-like DNA-binding domain superfamily/Winged helix DNA-binding domain"/>
    <property type="match status" value="1"/>
</dbReference>
<dbReference type="SMART" id="SM00895">
    <property type="entry name" value="FCD"/>
    <property type="match status" value="1"/>
</dbReference>
<reference evidence="8 9" key="1">
    <citation type="submission" date="2023-07" db="EMBL/GenBank/DDBJ databases">
        <title>Genomic Encyclopedia of Type Strains, Phase IV (KMG-IV): sequencing the most valuable type-strain genomes for metagenomic binning, comparative biology and taxonomic classification.</title>
        <authorList>
            <person name="Goeker M."/>
        </authorList>
    </citation>
    <scope>NUCLEOTIDE SEQUENCE [LARGE SCALE GENOMIC DNA]</scope>
    <source>
        <strain evidence="8 9">B6-8</strain>
    </source>
</reference>
<dbReference type="PANTHER" id="PTHR43537">
    <property type="entry name" value="TRANSCRIPTIONAL REGULATOR, GNTR FAMILY"/>
    <property type="match status" value="1"/>
</dbReference>
<dbReference type="Pfam" id="PF07729">
    <property type="entry name" value="FCD"/>
    <property type="match status" value="1"/>
</dbReference>
<protein>
    <recommendedName>
        <fullName evidence="6">Pyruvate dehydrogenase complex repressor</fullName>
    </recommendedName>
</protein>
<dbReference type="Gene3D" id="1.20.120.530">
    <property type="entry name" value="GntR ligand-binding domain-like"/>
    <property type="match status" value="1"/>
</dbReference>
<dbReference type="RefSeq" id="WP_266348987.1">
    <property type="nucleotide sequence ID" value="NZ_JAPKNG010000003.1"/>
</dbReference>
<accession>A0ABU0H998</accession>
<dbReference type="Pfam" id="PF00392">
    <property type="entry name" value="GntR"/>
    <property type="match status" value="1"/>
</dbReference>
<evidence type="ECO:0000313" key="8">
    <source>
        <dbReference type="EMBL" id="MDQ0438074.1"/>
    </source>
</evidence>
<evidence type="ECO:0000256" key="6">
    <source>
        <dbReference type="ARBA" id="ARBA00039592"/>
    </source>
</evidence>
<dbReference type="PANTHER" id="PTHR43537:SF34">
    <property type="entry name" value="PYRUVATE DEHYDROGENASE COMPLEX REPRESSOR"/>
    <property type="match status" value="1"/>
</dbReference>
<evidence type="ECO:0000256" key="3">
    <source>
        <dbReference type="ARBA" id="ARBA00023125"/>
    </source>
</evidence>
<feature type="domain" description="HTH gntR-type" evidence="7">
    <location>
        <begin position="9"/>
        <end position="77"/>
    </location>
</feature>
<dbReference type="SUPFAM" id="SSF48008">
    <property type="entry name" value="GntR ligand-binding domain-like"/>
    <property type="match status" value="1"/>
</dbReference>
<evidence type="ECO:0000259" key="7">
    <source>
        <dbReference type="PROSITE" id="PS50949"/>
    </source>
</evidence>
<dbReference type="InterPro" id="IPR008920">
    <property type="entry name" value="TF_FadR/GntR_C"/>
</dbReference>
<evidence type="ECO:0000256" key="1">
    <source>
        <dbReference type="ARBA" id="ARBA00022491"/>
    </source>
</evidence>
<dbReference type="EMBL" id="JAUSVO010000003">
    <property type="protein sequence ID" value="MDQ0438074.1"/>
    <property type="molecule type" value="Genomic_DNA"/>
</dbReference>
<keyword evidence="4" id="KW-0804">Transcription</keyword>
<dbReference type="InterPro" id="IPR036388">
    <property type="entry name" value="WH-like_DNA-bd_sf"/>
</dbReference>
<gene>
    <name evidence="8" type="ORF">QO014_002466</name>
</gene>
<dbReference type="InterPro" id="IPR011711">
    <property type="entry name" value="GntR_C"/>
</dbReference>
<evidence type="ECO:0000256" key="5">
    <source>
        <dbReference type="ARBA" id="ARBA00037357"/>
    </source>
</evidence>